<evidence type="ECO:0000256" key="2">
    <source>
        <dbReference type="ARBA" id="ARBA00022692"/>
    </source>
</evidence>
<gene>
    <name evidence="7" type="ORF">DZC72_16465</name>
</gene>
<evidence type="ECO:0000256" key="3">
    <source>
        <dbReference type="ARBA" id="ARBA00022989"/>
    </source>
</evidence>
<dbReference type="OrthoDB" id="327939at2"/>
<feature type="transmembrane region" description="Helical" evidence="5">
    <location>
        <begin position="69"/>
        <end position="87"/>
    </location>
</feature>
<feature type="transmembrane region" description="Helical" evidence="5">
    <location>
        <begin position="37"/>
        <end position="57"/>
    </location>
</feature>
<evidence type="ECO:0000259" key="6">
    <source>
        <dbReference type="Pfam" id="PF07291"/>
    </source>
</evidence>
<dbReference type="GO" id="GO:0016020">
    <property type="term" value="C:membrane"/>
    <property type="evidence" value="ECO:0007669"/>
    <property type="project" value="UniProtKB-SubCell"/>
</dbReference>
<keyword evidence="8" id="KW-1185">Reference proteome</keyword>
<keyword evidence="4 5" id="KW-0472">Membrane</keyword>
<evidence type="ECO:0000313" key="8">
    <source>
        <dbReference type="Proteomes" id="UP000286990"/>
    </source>
</evidence>
<sequence length="121" mass="14366">MDFNYPWHLYLMAIMYVFAGIMHFIRPKVYMRIMPKYLPFPKFLVLVSGVFEILLGIGLCFQETKNEAIYGIIAMLSVFLLVHFYMLKGEKESAGIPKWILILRIPLQFLLMYWAYVYLPL</sequence>
<keyword evidence="3 5" id="KW-1133">Transmembrane helix</keyword>
<dbReference type="EMBL" id="QUSX01000004">
    <property type="protein sequence ID" value="RRQ47579.1"/>
    <property type="molecule type" value="Genomic_DNA"/>
</dbReference>
<protein>
    <recommendedName>
        <fullName evidence="6">Methylamine utilisation protein MauE domain-containing protein</fullName>
    </recommendedName>
</protein>
<dbReference type="RefSeq" id="WP_125223993.1">
    <property type="nucleotide sequence ID" value="NZ_QUSX01000004.1"/>
</dbReference>
<reference evidence="8" key="1">
    <citation type="submission" date="2018-12" db="EMBL/GenBank/DDBJ databases">
        <title>Maribacter lutimaris sp. nov., isolated from marine sediment.</title>
        <authorList>
            <person name="Kim K.K."/>
        </authorList>
    </citation>
    <scope>NUCLEOTIDE SEQUENCE [LARGE SCALE GENOMIC DNA]</scope>
    <source>
        <strain evidence="8">PoM-212</strain>
    </source>
</reference>
<accession>A0A426RF98</accession>
<dbReference type="GO" id="GO:0030416">
    <property type="term" value="P:methylamine metabolic process"/>
    <property type="evidence" value="ECO:0007669"/>
    <property type="project" value="InterPro"/>
</dbReference>
<comment type="caution">
    <text evidence="7">The sequence shown here is derived from an EMBL/GenBank/DDBJ whole genome shotgun (WGS) entry which is preliminary data.</text>
</comment>
<dbReference type="PANTHER" id="PTHR36974:SF1">
    <property type="entry name" value="DOXX FAMILY MEMBRANE PROTEIN"/>
    <property type="match status" value="1"/>
</dbReference>
<evidence type="ECO:0000256" key="5">
    <source>
        <dbReference type="SAM" id="Phobius"/>
    </source>
</evidence>
<dbReference type="PANTHER" id="PTHR36974">
    <property type="entry name" value="MEMBRANE PROTEIN-RELATED"/>
    <property type="match status" value="1"/>
</dbReference>
<dbReference type="Proteomes" id="UP000286990">
    <property type="component" value="Unassembled WGS sequence"/>
</dbReference>
<dbReference type="InterPro" id="IPR009908">
    <property type="entry name" value="Methylamine_util_MauE"/>
</dbReference>
<evidence type="ECO:0000256" key="4">
    <source>
        <dbReference type="ARBA" id="ARBA00023136"/>
    </source>
</evidence>
<proteinExistence type="predicted"/>
<evidence type="ECO:0000313" key="7">
    <source>
        <dbReference type="EMBL" id="RRQ47579.1"/>
    </source>
</evidence>
<keyword evidence="2 5" id="KW-0812">Transmembrane</keyword>
<dbReference type="AlphaFoldDB" id="A0A426RF98"/>
<dbReference type="Pfam" id="PF07291">
    <property type="entry name" value="MauE"/>
    <property type="match status" value="1"/>
</dbReference>
<feature type="transmembrane region" description="Helical" evidence="5">
    <location>
        <begin position="6"/>
        <end position="25"/>
    </location>
</feature>
<feature type="transmembrane region" description="Helical" evidence="5">
    <location>
        <begin position="99"/>
        <end position="119"/>
    </location>
</feature>
<comment type="subcellular location">
    <subcellularLocation>
        <location evidence="1">Membrane</location>
        <topology evidence="1">Multi-pass membrane protein</topology>
    </subcellularLocation>
</comment>
<evidence type="ECO:0000256" key="1">
    <source>
        <dbReference type="ARBA" id="ARBA00004141"/>
    </source>
</evidence>
<name>A0A426RF98_9FLAO</name>
<feature type="domain" description="Methylamine utilisation protein MauE" evidence="6">
    <location>
        <begin position="10"/>
        <end position="91"/>
    </location>
</feature>
<organism evidence="7 8">
    <name type="scientific">Maribacter algicola</name>
    <dbReference type="NCBI Taxonomy" id="2498892"/>
    <lineage>
        <taxon>Bacteria</taxon>
        <taxon>Pseudomonadati</taxon>
        <taxon>Bacteroidota</taxon>
        <taxon>Flavobacteriia</taxon>
        <taxon>Flavobacteriales</taxon>
        <taxon>Flavobacteriaceae</taxon>
        <taxon>Maribacter</taxon>
    </lineage>
</organism>